<accession>A0ABD5EPK6</accession>
<evidence type="ECO:0000313" key="3">
    <source>
        <dbReference type="Proteomes" id="UP001183535"/>
    </source>
</evidence>
<keyword evidence="3" id="KW-1185">Reference proteome</keyword>
<organism evidence="2 3">
    <name type="scientific">Streptomyces doudnae</name>
    <dbReference type="NCBI Taxonomy" id="3075536"/>
    <lineage>
        <taxon>Bacteria</taxon>
        <taxon>Bacillati</taxon>
        <taxon>Actinomycetota</taxon>
        <taxon>Actinomycetes</taxon>
        <taxon>Kitasatosporales</taxon>
        <taxon>Streptomycetaceae</taxon>
        <taxon>Streptomyces</taxon>
    </lineage>
</organism>
<name>A0ABD5EPK6_9ACTN</name>
<feature type="transmembrane region" description="Helical" evidence="1">
    <location>
        <begin position="88"/>
        <end position="105"/>
    </location>
</feature>
<feature type="transmembrane region" description="Helical" evidence="1">
    <location>
        <begin position="50"/>
        <end position="68"/>
    </location>
</feature>
<feature type="transmembrane region" description="Helical" evidence="1">
    <location>
        <begin position="117"/>
        <end position="140"/>
    </location>
</feature>
<gene>
    <name evidence="2" type="ORF">RM877_13185</name>
</gene>
<keyword evidence="1" id="KW-0812">Transmembrane</keyword>
<feature type="transmembrane region" description="Helical" evidence="1">
    <location>
        <begin position="15"/>
        <end position="38"/>
    </location>
</feature>
<dbReference type="RefSeq" id="WP_093824389.1">
    <property type="nucleotide sequence ID" value="NZ_JAVRES010000004.1"/>
</dbReference>
<reference evidence="3" key="1">
    <citation type="submission" date="2023-07" db="EMBL/GenBank/DDBJ databases">
        <title>30 novel species of actinomycetes from the DSMZ collection.</title>
        <authorList>
            <person name="Nouioui I."/>
        </authorList>
    </citation>
    <scope>NUCLEOTIDE SEQUENCE [LARGE SCALE GENOMIC DNA]</scope>
    <source>
        <strain evidence="3">DSM 41981</strain>
    </source>
</reference>
<dbReference type="AlphaFoldDB" id="A0ABD5EPK6"/>
<dbReference type="Proteomes" id="UP001183535">
    <property type="component" value="Unassembled WGS sequence"/>
</dbReference>
<comment type="caution">
    <text evidence="2">The sequence shown here is derived from an EMBL/GenBank/DDBJ whole genome shotgun (WGS) entry which is preliminary data.</text>
</comment>
<dbReference type="EMBL" id="JAVRES010000004">
    <property type="protein sequence ID" value="MDT0435639.1"/>
    <property type="molecule type" value="Genomic_DNA"/>
</dbReference>
<keyword evidence="1" id="KW-1133">Transmembrane helix</keyword>
<protein>
    <submittedName>
        <fullName evidence="2">Uncharacterized protein</fullName>
    </submittedName>
</protein>
<evidence type="ECO:0000313" key="2">
    <source>
        <dbReference type="EMBL" id="MDT0435639.1"/>
    </source>
</evidence>
<sequence length="151" mass="15222">MFTLAAPGALAKGNWLGTITLSGIALIMFLALCLGVSGSNRIPINTKERITGWALVTGSVCLAAGGNWRDVITGLGSIPASTVQQSGFNDPGAGGMAIALTLLAVGPGWKRKWIPAVLALAASMYFVEAGGIGAIILNAARTTLGNLGSPS</sequence>
<proteinExistence type="predicted"/>
<keyword evidence="1" id="KW-0472">Membrane</keyword>
<evidence type="ECO:0000256" key="1">
    <source>
        <dbReference type="SAM" id="Phobius"/>
    </source>
</evidence>